<evidence type="ECO:0000256" key="2">
    <source>
        <dbReference type="SAM" id="SignalP"/>
    </source>
</evidence>
<feature type="region of interest" description="Disordered" evidence="1">
    <location>
        <begin position="13"/>
        <end position="42"/>
    </location>
</feature>
<evidence type="ECO:0000256" key="1">
    <source>
        <dbReference type="SAM" id="MobiDB-lite"/>
    </source>
</evidence>
<feature type="compositionally biased region" description="Gly residues" evidence="1">
    <location>
        <begin position="13"/>
        <end position="23"/>
    </location>
</feature>
<name>A0A0E0NKP6_ORYRU</name>
<evidence type="ECO:0008006" key="5">
    <source>
        <dbReference type="Google" id="ProtNLM"/>
    </source>
</evidence>
<feature type="chain" id="PRO_5002368890" description="Secreted protein" evidence="2">
    <location>
        <begin position="17"/>
        <end position="82"/>
    </location>
</feature>
<dbReference type="EnsemblPlants" id="ORUFI02G33430.2">
    <property type="protein sequence ID" value="ORUFI02G33430.2"/>
    <property type="gene ID" value="ORUFI02G33430"/>
</dbReference>
<protein>
    <recommendedName>
        <fullName evidence="5">Secreted protein</fullName>
    </recommendedName>
</protein>
<organism evidence="3 4">
    <name type="scientific">Oryza rufipogon</name>
    <name type="common">Brownbeard rice</name>
    <name type="synonym">Asian wild rice</name>
    <dbReference type="NCBI Taxonomy" id="4529"/>
    <lineage>
        <taxon>Eukaryota</taxon>
        <taxon>Viridiplantae</taxon>
        <taxon>Streptophyta</taxon>
        <taxon>Embryophyta</taxon>
        <taxon>Tracheophyta</taxon>
        <taxon>Spermatophyta</taxon>
        <taxon>Magnoliopsida</taxon>
        <taxon>Liliopsida</taxon>
        <taxon>Poales</taxon>
        <taxon>Poaceae</taxon>
        <taxon>BOP clade</taxon>
        <taxon>Oryzoideae</taxon>
        <taxon>Oryzeae</taxon>
        <taxon>Oryzinae</taxon>
        <taxon>Oryza</taxon>
    </lineage>
</organism>
<evidence type="ECO:0000313" key="4">
    <source>
        <dbReference type="Proteomes" id="UP000008022"/>
    </source>
</evidence>
<dbReference type="AlphaFoldDB" id="A0A0E0NKP6"/>
<reference evidence="3" key="2">
    <citation type="submission" date="2015-06" db="UniProtKB">
        <authorList>
            <consortium name="EnsemblPlants"/>
        </authorList>
    </citation>
    <scope>IDENTIFICATION</scope>
</reference>
<dbReference type="Gramene" id="ORUFI02G33430.2">
    <property type="protein sequence ID" value="ORUFI02G33430.2"/>
    <property type="gene ID" value="ORUFI02G33430"/>
</dbReference>
<feature type="signal peptide" evidence="2">
    <location>
        <begin position="1"/>
        <end position="16"/>
    </location>
</feature>
<keyword evidence="4" id="KW-1185">Reference proteome</keyword>
<evidence type="ECO:0000313" key="3">
    <source>
        <dbReference type="EnsemblPlants" id="ORUFI02G33430.2"/>
    </source>
</evidence>
<keyword evidence="2" id="KW-0732">Signal</keyword>
<proteinExistence type="predicted"/>
<sequence>MLGLFVFLLPQQGGGGAANGGGRVRPAAPPVDDGGEQGKSADDFHRNTQFFIFRLMPPGLFYIFRNPKFPRKFFTKFAMVKY</sequence>
<accession>A0A0E0NKP6</accession>
<dbReference type="HOGENOM" id="CLU_2562384_0_0_1"/>
<reference evidence="4" key="1">
    <citation type="submission" date="2013-06" db="EMBL/GenBank/DDBJ databases">
        <authorList>
            <person name="Zhao Q."/>
        </authorList>
    </citation>
    <scope>NUCLEOTIDE SEQUENCE</scope>
    <source>
        <strain evidence="4">cv. W1943</strain>
    </source>
</reference>
<dbReference type="Proteomes" id="UP000008022">
    <property type="component" value="Unassembled WGS sequence"/>
</dbReference>